<evidence type="ECO:0000256" key="1">
    <source>
        <dbReference type="SAM" id="MobiDB-lite"/>
    </source>
</evidence>
<dbReference type="Proteomes" id="UP000438429">
    <property type="component" value="Unassembled WGS sequence"/>
</dbReference>
<evidence type="ECO:0000313" key="3">
    <source>
        <dbReference type="Proteomes" id="UP000438429"/>
    </source>
</evidence>
<evidence type="ECO:0000313" key="2">
    <source>
        <dbReference type="EMBL" id="KAF0032089.1"/>
    </source>
</evidence>
<dbReference type="AlphaFoldDB" id="A0A6A4SHV4"/>
<dbReference type="EMBL" id="VEVO01000014">
    <property type="protein sequence ID" value="KAF0032089.1"/>
    <property type="molecule type" value="Genomic_DNA"/>
</dbReference>
<gene>
    <name evidence="2" type="ORF">F2P81_016644</name>
</gene>
<sequence>MDFSPVRQCPTKVSEVMRAQEKHPRADETVSQRLGSAADLQSPEREESTRIQREEEKSIYQIHEELYLPGHEP</sequence>
<protein>
    <submittedName>
        <fullName evidence="2">Uncharacterized protein</fullName>
    </submittedName>
</protein>
<comment type="caution">
    <text evidence="2">The sequence shown here is derived from an EMBL/GenBank/DDBJ whole genome shotgun (WGS) entry which is preliminary data.</text>
</comment>
<feature type="region of interest" description="Disordered" evidence="1">
    <location>
        <begin position="1"/>
        <end position="57"/>
    </location>
</feature>
<feature type="compositionally biased region" description="Basic and acidic residues" evidence="1">
    <location>
        <begin position="42"/>
        <end position="57"/>
    </location>
</feature>
<feature type="compositionally biased region" description="Basic and acidic residues" evidence="1">
    <location>
        <begin position="18"/>
        <end position="30"/>
    </location>
</feature>
<proteinExistence type="predicted"/>
<reference evidence="2 3" key="1">
    <citation type="submission" date="2019-06" db="EMBL/GenBank/DDBJ databases">
        <title>Draft genomes of female and male turbot (Scophthalmus maximus).</title>
        <authorList>
            <person name="Xu H."/>
            <person name="Xu X.-W."/>
            <person name="Shao C."/>
            <person name="Chen S."/>
        </authorList>
    </citation>
    <scope>NUCLEOTIDE SEQUENCE [LARGE SCALE GENOMIC DNA]</scope>
    <source>
        <strain evidence="2">Ysfricsl-2016a</strain>
        <tissue evidence="2">Blood</tissue>
    </source>
</reference>
<accession>A0A6A4SHV4</accession>
<organism evidence="2 3">
    <name type="scientific">Scophthalmus maximus</name>
    <name type="common">Turbot</name>
    <name type="synonym">Psetta maxima</name>
    <dbReference type="NCBI Taxonomy" id="52904"/>
    <lineage>
        <taxon>Eukaryota</taxon>
        <taxon>Metazoa</taxon>
        <taxon>Chordata</taxon>
        <taxon>Craniata</taxon>
        <taxon>Vertebrata</taxon>
        <taxon>Euteleostomi</taxon>
        <taxon>Actinopterygii</taxon>
        <taxon>Neopterygii</taxon>
        <taxon>Teleostei</taxon>
        <taxon>Neoteleostei</taxon>
        <taxon>Acanthomorphata</taxon>
        <taxon>Carangaria</taxon>
        <taxon>Pleuronectiformes</taxon>
        <taxon>Pleuronectoidei</taxon>
        <taxon>Scophthalmidae</taxon>
        <taxon>Scophthalmus</taxon>
    </lineage>
</organism>
<name>A0A6A4SHV4_SCOMX</name>